<proteinExistence type="predicted"/>
<dbReference type="GO" id="GO:0016740">
    <property type="term" value="F:transferase activity"/>
    <property type="evidence" value="ECO:0007669"/>
    <property type="project" value="UniProtKB-KW"/>
</dbReference>
<evidence type="ECO:0000259" key="1">
    <source>
        <dbReference type="Pfam" id="PF01973"/>
    </source>
</evidence>
<dbReference type="Pfam" id="PF01973">
    <property type="entry name" value="MptE-like"/>
    <property type="match status" value="1"/>
</dbReference>
<dbReference type="PANTHER" id="PTHR41786:SF1">
    <property type="entry name" value="6-HYDROXYMETHYLPTERIN DIPHOSPHOKINASE MPTE-LIKE DOMAIN-CONTAINING PROTEIN"/>
    <property type="match status" value="1"/>
</dbReference>
<name>A0A5J6WF54_MORMI</name>
<dbReference type="RefSeq" id="WP_019440882.1">
    <property type="nucleotide sequence ID" value="NZ_ALOE01000011.1"/>
</dbReference>
<gene>
    <name evidence="3" type="ORF">FR932_01390</name>
</gene>
<dbReference type="InterPro" id="IPR002826">
    <property type="entry name" value="MptE-like"/>
</dbReference>
<protein>
    <submittedName>
        <fullName evidence="3">Motility associated factor glycosyltransferase family protein</fullName>
    </submittedName>
</protein>
<dbReference type="Gene3D" id="3.90.1480.10">
    <property type="entry name" value="Alpha-2,3-sialyltransferase"/>
    <property type="match status" value="1"/>
</dbReference>
<keyword evidence="3" id="KW-0808">Transferase</keyword>
<dbReference type="EMBL" id="CP044399">
    <property type="protein sequence ID" value="QFI36577.1"/>
    <property type="molecule type" value="Genomic_DNA"/>
</dbReference>
<feature type="domain" description="Glycosyltransferase Maf N-terminal" evidence="2">
    <location>
        <begin position="48"/>
        <end position="274"/>
    </location>
</feature>
<evidence type="ECO:0000313" key="3">
    <source>
        <dbReference type="EMBL" id="QFI36577.1"/>
    </source>
</evidence>
<dbReference type="Pfam" id="PF20157">
    <property type="entry name" value="Maf_flag10_N"/>
    <property type="match status" value="1"/>
</dbReference>
<evidence type="ECO:0000313" key="4">
    <source>
        <dbReference type="Proteomes" id="UP000327424"/>
    </source>
</evidence>
<dbReference type="InterPro" id="IPR045376">
    <property type="entry name" value="Maf_N"/>
</dbReference>
<organism evidence="3 4">
    <name type="scientific">Moritella marina ATCC 15381</name>
    <dbReference type="NCBI Taxonomy" id="1202962"/>
    <lineage>
        <taxon>Bacteria</taxon>
        <taxon>Pseudomonadati</taxon>
        <taxon>Pseudomonadota</taxon>
        <taxon>Gammaproteobacteria</taxon>
        <taxon>Alteromonadales</taxon>
        <taxon>Moritellaceae</taxon>
        <taxon>Moritella</taxon>
    </lineage>
</organism>
<evidence type="ECO:0000259" key="2">
    <source>
        <dbReference type="Pfam" id="PF20157"/>
    </source>
</evidence>
<dbReference type="Proteomes" id="UP000327424">
    <property type="component" value="Chromosome"/>
</dbReference>
<dbReference type="OrthoDB" id="7254531at2"/>
<dbReference type="AlphaFoldDB" id="A0A5J6WF54"/>
<dbReference type="PANTHER" id="PTHR41786">
    <property type="entry name" value="MOTILITY ACCESSORY FACTOR MAF"/>
    <property type="match status" value="1"/>
</dbReference>
<dbReference type="KEGG" id="mmaa:FR932_01390"/>
<feature type="domain" description="6-hydroxymethylpterin diphosphokinase MptE-like" evidence="1">
    <location>
        <begin position="309"/>
        <end position="469"/>
    </location>
</feature>
<sequence>MNQLNVDIAAQIAALESQQAQRKKQVSLAYEIDAIHAATQPKVDPIALYEANMQAFQDYIPDIYNVFMTYQPAKFELAQVDELLHLVDIDNNFVLGEEYFRDSLIDFEQYRINPKMARLDFIKEADSVADFIHVKYLNQLIRLWSASHEKHKEEFILPEAINMMVCFGLGLGYFLPEMLSKHSVKRLYIYEPENDFFYASLFTLDWAGILKQLDEDGGSIHFCLGANEDEFFTDISNEMMAKGRYDATFNFCYQHYQSEQVNKALEKFNAQNYHIAFGLGFFDDSLLALAHQYHTLNNHIPLLAKTTPLPESETLPVFILGNGPSLDEHIDYIIANREKVILASCGTTLRALYQYGIKPDFHLEMERTKQTYSVLKTIGDDEYVRSIPLLTLNTITPDVTDLFDRQLMGLKAVEPSTYILQNEELGFDKDRLALLTYSNPTVSNLALSYFTQMGFKNIYLFGVDLGFSGEAHHSKKSIYYDDAGDDKLLFDKKALSGFVAPGNHVDEVETTMIFQMSAKGLGELLTFHPDVNCYNLGNGIKIDNTIPAYTADISLPDVALNKVELVDRMLVHYASDTRDLAVQYSAVLAQNVFADFVDEMLALIKPTVETRYDALQQLHQQFILLHSKYDTQHSFLVEMLRGTMQHCHGMIIKVLLLPADAEVGLVAYQQAIDIFTAYLEEAKEKYLRELFKKDNTQLAKDWN</sequence>
<accession>A0A5J6WF54</accession>
<reference evidence="3 4" key="1">
    <citation type="submission" date="2019-09" db="EMBL/GenBank/DDBJ databases">
        <title>Hybrid Assembly of the complete Genome of the Deep-Sea Bacterium Moritella marina from long Nanopore and Illumina reads.</title>
        <authorList>
            <person name="Magin S."/>
            <person name="Georgoulis A."/>
            <person name="Papadimitriou K."/>
            <person name="Iliakis G."/>
            <person name="Vorgias C.E."/>
        </authorList>
    </citation>
    <scope>NUCLEOTIDE SEQUENCE [LARGE SCALE GENOMIC DNA]</scope>
    <source>
        <strain evidence="3 4">MP-1</strain>
    </source>
</reference>
<keyword evidence="4" id="KW-1185">Reference proteome</keyword>